<evidence type="ECO:0000259" key="3">
    <source>
        <dbReference type="PROSITE" id="PS51203"/>
    </source>
</evidence>
<proteinExistence type="inferred from homology"/>
<feature type="transmembrane region" description="Helical" evidence="2">
    <location>
        <begin position="276"/>
        <end position="295"/>
    </location>
</feature>
<dbReference type="GO" id="GO:0006457">
    <property type="term" value="P:protein folding"/>
    <property type="evidence" value="ECO:0007669"/>
    <property type="project" value="TreeGrafter"/>
</dbReference>
<protein>
    <recommendedName>
        <fullName evidence="3">CS domain-containing protein</fullName>
    </recommendedName>
</protein>
<sequence length="648" mass="72795">MDQSKYCSQIDEIKFEARDEEQLATKEEVAQLRAALGALQWRAYSTAPQLMVQLSMLQSCVNKATVRTLKQTNKLVREAFHGRFLHMKVTDLDGVSSEDVCFVAWADAAVGNRPDYGSTGGYIICATTPAMNAGETASVTPISWRSARLKRVARSSLAAETQAASEAEEELMLVQLQWKEMLGYEVNLQKPGEEISSVPGVLVTDAKSLYDVLHKEDLNSAAGGLQEKYSALELQIPSRSLPSREFFTNFSSRVGGSEETSSHSSRAKKKKRWTNARFTAMAWLFLLVGIAIFALCSCQDDVSRPHFKWGQTKEKVFVTVAVRNLNRSSVSVRFAEDRLRFQCSDTEGKAFALDLELDQDIAPDLSRWELLSKKERWGEPVLMTLAKIFPAAWPALVHDPKNYRQVMDRDWSRDDDKLETSEDTFFEEHAEYLPQLATETDLERSTMLSGVEAVVVLARHHACEQCGVADRTFAAAAKKTAGAKEASVLLFAMDVRSRAARPLARRLGLRCPEAPRECRYLAFSRYGGLEPVLLRGRHDEAALSKSLELLSRKQFFELTAEQAWEKQASTRSLVILRSDATTWERQAVHQQRMKLDIGILQASADSDFRARALAFRPGEDQPRHFHEGSAEEFRSWLLNVSVPCLAQH</sequence>
<keyword evidence="5" id="KW-1185">Reference proteome</keyword>
<accession>A0A1Q9C774</accession>
<dbReference type="OrthoDB" id="435582at2759"/>
<dbReference type="InterPro" id="IPR007052">
    <property type="entry name" value="CS_dom"/>
</dbReference>
<comment type="similarity">
    <text evidence="1">Belongs to the p23/wos2 family.</text>
</comment>
<dbReference type="EMBL" id="LSRX01001561">
    <property type="protein sequence ID" value="OLP78793.1"/>
    <property type="molecule type" value="Genomic_DNA"/>
</dbReference>
<dbReference type="PANTHER" id="PTHR22932:SF1">
    <property type="entry name" value="CO-CHAPERONE PROTEIN DAF-41"/>
    <property type="match status" value="1"/>
</dbReference>
<evidence type="ECO:0000256" key="2">
    <source>
        <dbReference type="SAM" id="Phobius"/>
    </source>
</evidence>
<dbReference type="Gene3D" id="2.60.40.790">
    <property type="match status" value="1"/>
</dbReference>
<comment type="caution">
    <text evidence="4">The sequence shown here is derived from an EMBL/GenBank/DDBJ whole genome shotgun (WGS) entry which is preliminary data.</text>
</comment>
<feature type="domain" description="CS" evidence="3">
    <location>
        <begin position="302"/>
        <end position="397"/>
    </location>
</feature>
<dbReference type="GO" id="GO:0005634">
    <property type="term" value="C:nucleus"/>
    <property type="evidence" value="ECO:0007669"/>
    <property type="project" value="TreeGrafter"/>
</dbReference>
<dbReference type="PANTHER" id="PTHR22932">
    <property type="entry name" value="TELOMERASE-BINDING PROTEIN P23 HSP90 CO-CHAPERONE"/>
    <property type="match status" value="1"/>
</dbReference>
<keyword evidence="2" id="KW-0472">Membrane</keyword>
<dbReference type="CDD" id="cd06463">
    <property type="entry name" value="p23_like"/>
    <property type="match status" value="1"/>
</dbReference>
<dbReference type="Pfam" id="PF04969">
    <property type="entry name" value="CS"/>
    <property type="match status" value="1"/>
</dbReference>
<dbReference type="AlphaFoldDB" id="A0A1Q9C774"/>
<dbReference type="GO" id="GO:0051879">
    <property type="term" value="F:Hsp90 protein binding"/>
    <property type="evidence" value="ECO:0007669"/>
    <property type="project" value="InterPro"/>
</dbReference>
<evidence type="ECO:0000256" key="1">
    <source>
        <dbReference type="ARBA" id="ARBA00025733"/>
    </source>
</evidence>
<dbReference type="Proteomes" id="UP000186817">
    <property type="component" value="Unassembled WGS sequence"/>
</dbReference>
<gene>
    <name evidence="4" type="ORF">AK812_SmicGene40993</name>
</gene>
<organism evidence="4 5">
    <name type="scientific">Symbiodinium microadriaticum</name>
    <name type="common">Dinoflagellate</name>
    <name type="synonym">Zooxanthella microadriatica</name>
    <dbReference type="NCBI Taxonomy" id="2951"/>
    <lineage>
        <taxon>Eukaryota</taxon>
        <taxon>Sar</taxon>
        <taxon>Alveolata</taxon>
        <taxon>Dinophyceae</taxon>
        <taxon>Suessiales</taxon>
        <taxon>Symbiodiniaceae</taxon>
        <taxon>Symbiodinium</taxon>
    </lineage>
</organism>
<dbReference type="SUPFAM" id="SSF49764">
    <property type="entry name" value="HSP20-like chaperones"/>
    <property type="match status" value="1"/>
</dbReference>
<name>A0A1Q9C774_SYMMI</name>
<reference evidence="4 5" key="1">
    <citation type="submission" date="2016-02" db="EMBL/GenBank/DDBJ databases">
        <title>Genome analysis of coral dinoflagellate symbionts highlights evolutionary adaptations to a symbiotic lifestyle.</title>
        <authorList>
            <person name="Aranda M."/>
            <person name="Li Y."/>
            <person name="Liew Y.J."/>
            <person name="Baumgarten S."/>
            <person name="Simakov O."/>
            <person name="Wilson M."/>
            <person name="Piel J."/>
            <person name="Ashoor H."/>
            <person name="Bougouffa S."/>
            <person name="Bajic V.B."/>
            <person name="Ryu T."/>
            <person name="Ravasi T."/>
            <person name="Bayer T."/>
            <person name="Micklem G."/>
            <person name="Kim H."/>
            <person name="Bhak J."/>
            <person name="Lajeunesse T.C."/>
            <person name="Voolstra C.R."/>
        </authorList>
    </citation>
    <scope>NUCLEOTIDE SEQUENCE [LARGE SCALE GENOMIC DNA]</scope>
    <source>
        <strain evidence="4 5">CCMP2467</strain>
    </source>
</reference>
<keyword evidence="2" id="KW-1133">Transmembrane helix</keyword>
<evidence type="ECO:0000313" key="5">
    <source>
        <dbReference type="Proteomes" id="UP000186817"/>
    </source>
</evidence>
<keyword evidence="2" id="KW-0812">Transmembrane</keyword>
<dbReference type="GO" id="GO:0005829">
    <property type="term" value="C:cytosol"/>
    <property type="evidence" value="ECO:0007669"/>
    <property type="project" value="TreeGrafter"/>
</dbReference>
<dbReference type="InterPro" id="IPR045250">
    <property type="entry name" value="p23-like"/>
</dbReference>
<dbReference type="GO" id="GO:0051131">
    <property type="term" value="P:chaperone-mediated protein complex assembly"/>
    <property type="evidence" value="ECO:0007669"/>
    <property type="project" value="TreeGrafter"/>
</dbReference>
<dbReference type="PROSITE" id="PS51203">
    <property type="entry name" value="CS"/>
    <property type="match status" value="1"/>
</dbReference>
<dbReference type="GO" id="GO:0051087">
    <property type="term" value="F:protein-folding chaperone binding"/>
    <property type="evidence" value="ECO:0007669"/>
    <property type="project" value="TreeGrafter"/>
</dbReference>
<evidence type="ECO:0000313" key="4">
    <source>
        <dbReference type="EMBL" id="OLP78793.1"/>
    </source>
</evidence>
<dbReference type="InterPro" id="IPR008978">
    <property type="entry name" value="HSP20-like_chaperone"/>
</dbReference>